<keyword evidence="3" id="KW-1185">Reference proteome</keyword>
<keyword evidence="1" id="KW-0472">Membrane</keyword>
<feature type="transmembrane region" description="Helical" evidence="1">
    <location>
        <begin position="12"/>
        <end position="29"/>
    </location>
</feature>
<evidence type="ECO:0000313" key="3">
    <source>
        <dbReference type="Proteomes" id="UP000187185"/>
    </source>
</evidence>
<accession>A0A1P8U8W7</accession>
<sequence length="97" mass="10433">MTPAAKDPRRRWYTLAAIAASIVAIVFATVGDGVEVADADGPRRVIVDLGHQLVWALLAGAFAVAAVRNRWGRVSQTLAVAAGILYLLFLFAVFLWP</sequence>
<evidence type="ECO:0000313" key="2">
    <source>
        <dbReference type="EMBL" id="APZ34536.1"/>
    </source>
</evidence>
<feature type="transmembrane region" description="Helical" evidence="1">
    <location>
        <begin position="49"/>
        <end position="66"/>
    </location>
</feature>
<keyword evidence="1" id="KW-1133">Transmembrane helix</keyword>
<evidence type="ECO:0000256" key="1">
    <source>
        <dbReference type="SAM" id="Phobius"/>
    </source>
</evidence>
<dbReference type="EMBL" id="CP018762">
    <property type="protein sequence ID" value="APZ34536.1"/>
    <property type="molecule type" value="Genomic_DNA"/>
</dbReference>
<reference evidence="2 3" key="1">
    <citation type="submission" date="2016-12" db="EMBL/GenBank/DDBJ databases">
        <title>Complete genome sequence of Microbacterium aurum KACC 15219.</title>
        <authorList>
            <person name="Jung Y."/>
            <person name="Shin J.-H."/>
            <person name="Lee Y.-J."/>
            <person name="Yi H."/>
            <person name="Bahn Y.-S."/>
            <person name="Kim J.F."/>
            <person name="Lee D.-W."/>
        </authorList>
    </citation>
    <scope>NUCLEOTIDE SEQUENCE [LARGE SCALE GENOMIC DNA]</scope>
    <source>
        <strain evidence="2 3">KACC 15219</strain>
    </source>
</reference>
<name>A0A1P8U8W7_9MICO</name>
<dbReference type="RefSeq" id="WP_076690847.1">
    <property type="nucleotide sequence ID" value="NZ_CP018762.1"/>
</dbReference>
<dbReference type="STRING" id="36805.BOH66_10035"/>
<feature type="transmembrane region" description="Helical" evidence="1">
    <location>
        <begin position="78"/>
        <end position="96"/>
    </location>
</feature>
<keyword evidence="1" id="KW-0812">Transmembrane</keyword>
<dbReference type="Proteomes" id="UP000187185">
    <property type="component" value="Chromosome"/>
</dbReference>
<proteinExistence type="predicted"/>
<organism evidence="2 3">
    <name type="scientific">Microbacterium aurum</name>
    <dbReference type="NCBI Taxonomy" id="36805"/>
    <lineage>
        <taxon>Bacteria</taxon>
        <taxon>Bacillati</taxon>
        <taxon>Actinomycetota</taxon>
        <taxon>Actinomycetes</taxon>
        <taxon>Micrococcales</taxon>
        <taxon>Microbacteriaceae</taxon>
        <taxon>Microbacterium</taxon>
    </lineage>
</organism>
<dbReference type="OrthoDB" id="9979780at2"/>
<protein>
    <submittedName>
        <fullName evidence="2">Uncharacterized protein</fullName>
    </submittedName>
</protein>
<gene>
    <name evidence="2" type="ORF">BOH66_10035</name>
</gene>
<dbReference type="KEGG" id="maur:BOH66_10035"/>
<dbReference type="AlphaFoldDB" id="A0A1P8U8W7"/>